<evidence type="ECO:0000256" key="5">
    <source>
        <dbReference type="ARBA" id="ARBA00023136"/>
    </source>
</evidence>
<keyword evidence="8" id="KW-1185">Reference proteome</keyword>
<dbReference type="PANTHER" id="PTHR22779:SF6">
    <property type="entry name" value="SD17342P"/>
    <property type="match status" value="1"/>
</dbReference>
<gene>
    <name evidence="7" type="ORF">CEP51_013057</name>
</gene>
<comment type="caution">
    <text evidence="7">The sequence shown here is derived from an EMBL/GenBank/DDBJ whole genome shotgun (WGS) entry which is preliminary data.</text>
</comment>
<dbReference type="AlphaFoldDB" id="A0A428QIG0"/>
<evidence type="ECO:0000256" key="4">
    <source>
        <dbReference type="ARBA" id="ARBA00022989"/>
    </source>
</evidence>
<dbReference type="InterPro" id="IPR019334">
    <property type="entry name" value="TMEM170A/B/YPR153W-like"/>
</dbReference>
<proteinExistence type="inferred from homology"/>
<feature type="transmembrane region" description="Helical" evidence="6">
    <location>
        <begin position="103"/>
        <end position="123"/>
    </location>
</feature>
<sequence length="199" mass="22245">MTCRGRCIGPGRPARASIPVVSPCRRQFNHPINQSTVATARDSISTAIPFCSLHYGTMALPNEPPKDYQTPGFPSLNIQTLHDNTHDKRFTLYYILDVWRFTLLWTIIIYACFHLAAVLIAMFNHGWKKSSWKYLWAVPIVYLVMAGLEAVLAGSIVGLVLGAVYSAGYYEMNTWIPCTWGFINVLVLIISSFSIQGGL</sequence>
<evidence type="ECO:0000313" key="8">
    <source>
        <dbReference type="Proteomes" id="UP000287972"/>
    </source>
</evidence>
<comment type="similarity">
    <text evidence="2">Belongs to the TMEM170 family.</text>
</comment>
<dbReference type="Pfam" id="PF10190">
    <property type="entry name" value="Tmemb_170"/>
    <property type="match status" value="1"/>
</dbReference>
<dbReference type="PANTHER" id="PTHR22779">
    <property type="entry name" value="SD17342P"/>
    <property type="match status" value="1"/>
</dbReference>
<organism evidence="7 8">
    <name type="scientific">Fusarium floridanum</name>
    <dbReference type="NCBI Taxonomy" id="1325733"/>
    <lineage>
        <taxon>Eukaryota</taxon>
        <taxon>Fungi</taxon>
        <taxon>Dikarya</taxon>
        <taxon>Ascomycota</taxon>
        <taxon>Pezizomycotina</taxon>
        <taxon>Sordariomycetes</taxon>
        <taxon>Hypocreomycetidae</taxon>
        <taxon>Hypocreales</taxon>
        <taxon>Nectriaceae</taxon>
        <taxon>Fusarium</taxon>
        <taxon>Fusarium solani species complex</taxon>
    </lineage>
</organism>
<dbReference type="GO" id="GO:0016020">
    <property type="term" value="C:membrane"/>
    <property type="evidence" value="ECO:0007669"/>
    <property type="project" value="UniProtKB-SubCell"/>
</dbReference>
<evidence type="ECO:0008006" key="9">
    <source>
        <dbReference type="Google" id="ProtNLM"/>
    </source>
</evidence>
<evidence type="ECO:0000256" key="6">
    <source>
        <dbReference type="SAM" id="Phobius"/>
    </source>
</evidence>
<feature type="transmembrane region" description="Helical" evidence="6">
    <location>
        <begin position="174"/>
        <end position="195"/>
    </location>
</feature>
<keyword evidence="5 6" id="KW-0472">Membrane</keyword>
<keyword evidence="3 6" id="KW-0812">Transmembrane</keyword>
<protein>
    <recommendedName>
        <fullName evidence="9">Integral membrane protein</fullName>
    </recommendedName>
</protein>
<reference evidence="7 8" key="1">
    <citation type="submission" date="2017-06" db="EMBL/GenBank/DDBJ databases">
        <title>Comparative genomic analysis of Ambrosia Fusariam Clade fungi.</title>
        <authorList>
            <person name="Stajich J.E."/>
            <person name="Carrillo J."/>
            <person name="Kijimoto T."/>
            <person name="Eskalen A."/>
            <person name="O'Donnell K."/>
            <person name="Kasson M."/>
        </authorList>
    </citation>
    <scope>NUCLEOTIDE SEQUENCE [LARGE SCALE GENOMIC DNA]</scope>
    <source>
        <strain evidence="7 8">NRRL62606</strain>
    </source>
</reference>
<name>A0A428QIG0_9HYPO</name>
<dbReference type="EMBL" id="NKCL01000519">
    <property type="protein sequence ID" value="RSL65049.1"/>
    <property type="molecule type" value="Genomic_DNA"/>
</dbReference>
<accession>A0A428QIG0</accession>
<evidence type="ECO:0000256" key="2">
    <source>
        <dbReference type="ARBA" id="ARBA00006325"/>
    </source>
</evidence>
<dbReference type="Proteomes" id="UP000287972">
    <property type="component" value="Unassembled WGS sequence"/>
</dbReference>
<evidence type="ECO:0000256" key="3">
    <source>
        <dbReference type="ARBA" id="ARBA00022692"/>
    </source>
</evidence>
<comment type="subcellular location">
    <subcellularLocation>
        <location evidence="1">Membrane</location>
        <topology evidence="1">Multi-pass membrane protein</topology>
    </subcellularLocation>
</comment>
<evidence type="ECO:0000256" key="1">
    <source>
        <dbReference type="ARBA" id="ARBA00004141"/>
    </source>
</evidence>
<evidence type="ECO:0000313" key="7">
    <source>
        <dbReference type="EMBL" id="RSL65049.1"/>
    </source>
</evidence>
<keyword evidence="4 6" id="KW-1133">Transmembrane helix</keyword>
<feature type="transmembrane region" description="Helical" evidence="6">
    <location>
        <begin position="135"/>
        <end position="168"/>
    </location>
</feature>